<sequence>MAPAADILSKQIICKEPGRYIGWPTIIRTRAGELIIAFSGDRDSHICPYGKTEMVRSSDEGKTWSDPVVIRNTPLDDRDAGLVETPDGTLVTTWFTSVEFGDSPVYEAHAKTLSQEVRDRWKGHWTQRSTDSGLT</sequence>
<dbReference type="EMBL" id="UINC01226815">
    <property type="protein sequence ID" value="SVE57459.1"/>
    <property type="molecule type" value="Genomic_DNA"/>
</dbReference>
<protein>
    <recommendedName>
        <fullName evidence="2">Sialidase domain-containing protein</fullName>
    </recommendedName>
</protein>
<proteinExistence type="predicted"/>
<dbReference type="Gene3D" id="2.120.10.10">
    <property type="match status" value="1"/>
</dbReference>
<feature type="non-terminal residue" evidence="1">
    <location>
        <position position="135"/>
    </location>
</feature>
<reference evidence="1" key="1">
    <citation type="submission" date="2018-05" db="EMBL/GenBank/DDBJ databases">
        <authorList>
            <person name="Lanie J.A."/>
            <person name="Ng W.-L."/>
            <person name="Kazmierczak K.M."/>
            <person name="Andrzejewski T.M."/>
            <person name="Davidsen T.M."/>
            <person name="Wayne K.J."/>
            <person name="Tettelin H."/>
            <person name="Glass J.I."/>
            <person name="Rusch D."/>
            <person name="Podicherti R."/>
            <person name="Tsui H.-C.T."/>
            <person name="Winkler M.E."/>
        </authorList>
    </citation>
    <scope>NUCLEOTIDE SEQUENCE</scope>
</reference>
<dbReference type="InterPro" id="IPR036278">
    <property type="entry name" value="Sialidase_sf"/>
</dbReference>
<name>A0A383ELF8_9ZZZZ</name>
<evidence type="ECO:0008006" key="2">
    <source>
        <dbReference type="Google" id="ProtNLM"/>
    </source>
</evidence>
<dbReference type="CDD" id="cd15482">
    <property type="entry name" value="Sialidase_non-viral"/>
    <property type="match status" value="1"/>
</dbReference>
<dbReference type="SUPFAM" id="SSF50939">
    <property type="entry name" value="Sialidases"/>
    <property type="match status" value="1"/>
</dbReference>
<organism evidence="1">
    <name type="scientific">marine metagenome</name>
    <dbReference type="NCBI Taxonomy" id="408172"/>
    <lineage>
        <taxon>unclassified sequences</taxon>
        <taxon>metagenomes</taxon>
        <taxon>ecological metagenomes</taxon>
    </lineage>
</organism>
<accession>A0A383ELF8</accession>
<evidence type="ECO:0000313" key="1">
    <source>
        <dbReference type="EMBL" id="SVE57459.1"/>
    </source>
</evidence>
<dbReference type="AlphaFoldDB" id="A0A383ELF8"/>
<gene>
    <name evidence="1" type="ORF">METZ01_LOCUS510313</name>
</gene>